<protein>
    <recommendedName>
        <fullName evidence="1">Centromere protein S</fullName>
    </recommendedName>
</protein>
<dbReference type="GO" id="GO:0071821">
    <property type="term" value="C:FANCM-MHF complex"/>
    <property type="evidence" value="ECO:0007669"/>
    <property type="project" value="InterPro"/>
</dbReference>
<evidence type="ECO:0000256" key="1">
    <source>
        <dbReference type="ARBA" id="ARBA00016400"/>
    </source>
</evidence>
<dbReference type="InterPro" id="IPR009072">
    <property type="entry name" value="Histone-fold"/>
</dbReference>
<dbReference type="Proteomes" id="UP000694545">
    <property type="component" value="Unplaced"/>
</dbReference>
<dbReference type="AlphaFoldDB" id="A0A8D2LC50"/>
<reference evidence="2" key="2">
    <citation type="submission" date="2025-09" db="UniProtKB">
        <authorList>
            <consortium name="Ensembl"/>
        </authorList>
    </citation>
    <scope>IDENTIFICATION</scope>
</reference>
<dbReference type="InterPro" id="IPR029003">
    <property type="entry name" value="CENP-S/Mhf1"/>
</dbReference>
<organism evidence="2 3">
    <name type="scientific">Varanus komodoensis</name>
    <name type="common">Komodo dragon</name>
    <dbReference type="NCBI Taxonomy" id="61221"/>
    <lineage>
        <taxon>Eukaryota</taxon>
        <taxon>Metazoa</taxon>
        <taxon>Chordata</taxon>
        <taxon>Craniata</taxon>
        <taxon>Vertebrata</taxon>
        <taxon>Euteleostomi</taxon>
        <taxon>Lepidosauria</taxon>
        <taxon>Squamata</taxon>
        <taxon>Bifurcata</taxon>
        <taxon>Unidentata</taxon>
        <taxon>Episquamata</taxon>
        <taxon>Toxicofera</taxon>
        <taxon>Anguimorpha</taxon>
        <taxon>Paleoanguimorpha</taxon>
        <taxon>Varanoidea</taxon>
        <taxon>Varanidae</taxon>
        <taxon>Varanus</taxon>
    </lineage>
</organism>
<accession>A0A8D2LC50</accession>
<dbReference type="Ensembl" id="ENSVKKT00000020284.1">
    <property type="protein sequence ID" value="ENSVKKP00000019797.1"/>
    <property type="gene ID" value="ENSVKKG00000013395.1"/>
</dbReference>
<evidence type="ECO:0000313" key="2">
    <source>
        <dbReference type="Ensembl" id="ENSVKKP00000019797.1"/>
    </source>
</evidence>
<keyword evidence="3" id="KW-1185">Reference proteome</keyword>
<reference evidence="2" key="1">
    <citation type="submission" date="2025-08" db="UniProtKB">
        <authorList>
            <consortium name="Ensembl"/>
        </authorList>
    </citation>
    <scope>IDENTIFICATION</scope>
</reference>
<evidence type="ECO:0000313" key="3">
    <source>
        <dbReference type="Proteomes" id="UP000694545"/>
    </source>
</evidence>
<name>A0A8D2LC50_VARKO</name>
<dbReference type="GO" id="GO:0046982">
    <property type="term" value="F:protein heterodimerization activity"/>
    <property type="evidence" value="ECO:0007669"/>
    <property type="project" value="InterPro"/>
</dbReference>
<dbReference type="Gene3D" id="1.10.20.10">
    <property type="entry name" value="Histone, subunit A"/>
    <property type="match status" value="1"/>
</dbReference>
<proteinExistence type="predicted"/>
<sequence>MTSVESIKFIIPCSVLFYQRLKAAVHYTVACLCEEVAEDKATQFSKQAIAAISEITFRQCGMTHILCISIFVSRSNRHFLKIQNWN</sequence>
<dbReference type="Pfam" id="PF15630">
    <property type="entry name" value="CENP-S"/>
    <property type="match status" value="1"/>
</dbReference>